<accession>A0ABW6LTK0</accession>
<evidence type="ECO:0000313" key="3">
    <source>
        <dbReference type="Proteomes" id="UP001601303"/>
    </source>
</evidence>
<name>A0ABW6LTK0_9ACTN</name>
<sequence length="245" mass="26371">MPATHQTPTEQGLVIPLSVQREAETMARESGVKPLITYDSEAAIRLTHVNGRLRIETVVRRGSRGWRRSDYQLFQDGERRPTTASWVEYRALLERLPADAAGPAALPVLTPLGEHDVLPMEIRQNLGQCEKTLYGRGDISVSVGRDGKGRYVIAIASAKATLHMAFETQRRSGRKGAGIASTNSVRVVTVDGKDLTEEIEGKLKKALARLLAEPPGTSTPDVGTGGAQGAQGGGPSDRKGTVLRL</sequence>
<comment type="caution">
    <text evidence="2">The sequence shown here is derived from an EMBL/GenBank/DDBJ whole genome shotgun (WGS) entry which is preliminary data.</text>
</comment>
<keyword evidence="3" id="KW-1185">Reference proteome</keyword>
<dbReference type="Proteomes" id="UP001601303">
    <property type="component" value="Unassembled WGS sequence"/>
</dbReference>
<reference evidence="2 3" key="1">
    <citation type="submission" date="2024-10" db="EMBL/GenBank/DDBJ databases">
        <title>The Natural Products Discovery Center: Release of the First 8490 Sequenced Strains for Exploring Actinobacteria Biosynthetic Diversity.</title>
        <authorList>
            <person name="Kalkreuter E."/>
            <person name="Kautsar S.A."/>
            <person name="Yang D."/>
            <person name="Bader C.D."/>
            <person name="Teijaro C.N."/>
            <person name="Fluegel L."/>
            <person name="Davis C.M."/>
            <person name="Simpson J.R."/>
            <person name="Lauterbach L."/>
            <person name="Steele A.D."/>
            <person name="Gui C."/>
            <person name="Meng S."/>
            <person name="Li G."/>
            <person name="Viehrig K."/>
            <person name="Ye F."/>
            <person name="Su P."/>
            <person name="Kiefer A.F."/>
            <person name="Nichols A."/>
            <person name="Cepeda A.J."/>
            <person name="Yan W."/>
            <person name="Fan B."/>
            <person name="Jiang Y."/>
            <person name="Adhikari A."/>
            <person name="Zheng C.-J."/>
            <person name="Schuster L."/>
            <person name="Cowan T.M."/>
            <person name="Smanski M.J."/>
            <person name="Chevrette M.G."/>
            <person name="De Carvalho L.P.S."/>
            <person name="Shen B."/>
        </authorList>
    </citation>
    <scope>NUCLEOTIDE SEQUENCE [LARGE SCALE GENOMIC DNA]</scope>
    <source>
        <strain evidence="2 3">NPDC006488</strain>
    </source>
</reference>
<organism evidence="2 3">
    <name type="scientific">Streptomyces hokutonensis</name>
    <dbReference type="NCBI Taxonomy" id="1306990"/>
    <lineage>
        <taxon>Bacteria</taxon>
        <taxon>Bacillati</taxon>
        <taxon>Actinomycetota</taxon>
        <taxon>Actinomycetes</taxon>
        <taxon>Kitasatosporales</taxon>
        <taxon>Streptomycetaceae</taxon>
        <taxon>Streptomyces</taxon>
    </lineage>
</organism>
<dbReference type="EMBL" id="JBIAHM010000001">
    <property type="protein sequence ID" value="MFE9597130.1"/>
    <property type="molecule type" value="Genomic_DNA"/>
</dbReference>
<dbReference type="RefSeq" id="WP_388101541.1">
    <property type="nucleotide sequence ID" value="NZ_JBIAHM010000001.1"/>
</dbReference>
<feature type="compositionally biased region" description="Basic and acidic residues" evidence="1">
    <location>
        <begin position="236"/>
        <end position="245"/>
    </location>
</feature>
<evidence type="ECO:0000313" key="2">
    <source>
        <dbReference type="EMBL" id="MFE9597130.1"/>
    </source>
</evidence>
<protein>
    <submittedName>
        <fullName evidence="2">Uncharacterized protein</fullName>
    </submittedName>
</protein>
<feature type="region of interest" description="Disordered" evidence="1">
    <location>
        <begin position="213"/>
        <end position="245"/>
    </location>
</feature>
<evidence type="ECO:0000256" key="1">
    <source>
        <dbReference type="SAM" id="MobiDB-lite"/>
    </source>
</evidence>
<gene>
    <name evidence="2" type="ORF">ACFYNQ_00960</name>
</gene>
<proteinExistence type="predicted"/>
<feature type="compositionally biased region" description="Gly residues" evidence="1">
    <location>
        <begin position="223"/>
        <end position="235"/>
    </location>
</feature>